<feature type="transmembrane region" description="Helical" evidence="13">
    <location>
        <begin position="385"/>
        <end position="402"/>
    </location>
</feature>
<dbReference type="InterPro" id="IPR038318">
    <property type="entry name" value="KdpD_sf"/>
</dbReference>
<feature type="transmembrane region" description="Helical" evidence="13">
    <location>
        <begin position="461"/>
        <end position="481"/>
    </location>
</feature>
<dbReference type="InterPro" id="IPR003594">
    <property type="entry name" value="HATPase_dom"/>
</dbReference>
<evidence type="ECO:0000256" key="3">
    <source>
        <dbReference type="ARBA" id="ARBA00012438"/>
    </source>
</evidence>
<dbReference type="InterPro" id="IPR052023">
    <property type="entry name" value="Histidine_kinase_KdpD"/>
</dbReference>
<dbReference type="EC" id="2.7.13.3" evidence="3"/>
<dbReference type="SUPFAM" id="SSF52402">
    <property type="entry name" value="Adenine nucleotide alpha hydrolases-like"/>
    <property type="match status" value="1"/>
</dbReference>
<dbReference type="InterPro" id="IPR027417">
    <property type="entry name" value="P-loop_NTPase"/>
</dbReference>
<dbReference type="GO" id="GO:0005886">
    <property type="term" value="C:plasma membrane"/>
    <property type="evidence" value="ECO:0007669"/>
    <property type="project" value="TreeGrafter"/>
</dbReference>
<dbReference type="Gene3D" id="3.40.50.620">
    <property type="entry name" value="HUPs"/>
    <property type="match status" value="1"/>
</dbReference>
<dbReference type="Pfam" id="PF02518">
    <property type="entry name" value="HATPase_c"/>
    <property type="match status" value="1"/>
</dbReference>
<evidence type="ECO:0000313" key="16">
    <source>
        <dbReference type="EMBL" id="TGL03320.1"/>
    </source>
</evidence>
<dbReference type="AlphaFoldDB" id="A0A7I0HNT4"/>
<dbReference type="Gene3D" id="3.30.450.40">
    <property type="match status" value="1"/>
</dbReference>
<organism evidence="16 18">
    <name type="scientific">Leptospira bouyouniensis</name>
    <dbReference type="NCBI Taxonomy" id="2484911"/>
    <lineage>
        <taxon>Bacteria</taxon>
        <taxon>Pseudomonadati</taxon>
        <taxon>Spirochaetota</taxon>
        <taxon>Spirochaetia</taxon>
        <taxon>Leptospirales</taxon>
        <taxon>Leptospiraceae</taxon>
        <taxon>Leptospira</taxon>
    </lineage>
</organism>
<dbReference type="PROSITE" id="PS50109">
    <property type="entry name" value="HIS_KIN"/>
    <property type="match status" value="1"/>
</dbReference>
<dbReference type="InterPro" id="IPR003852">
    <property type="entry name" value="Sig_transdc_His_kinase_KdpD_N"/>
</dbReference>
<dbReference type="InterPro" id="IPR005467">
    <property type="entry name" value="His_kinase_dom"/>
</dbReference>
<evidence type="ECO:0000256" key="5">
    <source>
        <dbReference type="ARBA" id="ARBA00022679"/>
    </source>
</evidence>
<dbReference type="InterPro" id="IPR029016">
    <property type="entry name" value="GAF-like_dom_sf"/>
</dbReference>
<feature type="transmembrane region" description="Helical" evidence="13">
    <location>
        <begin position="408"/>
        <end position="426"/>
    </location>
</feature>
<dbReference type="Pfam" id="PF00512">
    <property type="entry name" value="HisKA"/>
    <property type="match status" value="1"/>
</dbReference>
<keyword evidence="5" id="KW-0808">Transferase</keyword>
<name>A0A7I0HNT4_9LEPT</name>
<dbReference type="RefSeq" id="WP_135741604.1">
    <property type="nucleotide sequence ID" value="NZ_RQFD01000016.1"/>
</dbReference>
<keyword evidence="11" id="KW-0902">Two-component regulatory system</keyword>
<dbReference type="PANTHER" id="PTHR45569">
    <property type="entry name" value="SENSOR PROTEIN KDPD"/>
    <property type="match status" value="1"/>
</dbReference>
<keyword evidence="12 13" id="KW-0472">Membrane</keyword>
<dbReference type="GO" id="GO:0005737">
    <property type="term" value="C:cytoplasm"/>
    <property type="evidence" value="ECO:0007669"/>
    <property type="project" value="UniProtKB-ARBA"/>
</dbReference>
<feature type="transmembrane region" description="Helical" evidence="13">
    <location>
        <begin position="433"/>
        <end position="455"/>
    </location>
</feature>
<evidence type="ECO:0000256" key="4">
    <source>
        <dbReference type="ARBA" id="ARBA00022553"/>
    </source>
</evidence>
<keyword evidence="9" id="KW-0067">ATP-binding</keyword>
<dbReference type="InterPro" id="IPR036097">
    <property type="entry name" value="HisK_dim/P_sf"/>
</dbReference>
<dbReference type="CDD" id="cd00082">
    <property type="entry name" value="HisKA"/>
    <property type="match status" value="1"/>
</dbReference>
<evidence type="ECO:0000256" key="6">
    <source>
        <dbReference type="ARBA" id="ARBA00022692"/>
    </source>
</evidence>
<keyword evidence="17" id="KW-1185">Reference proteome</keyword>
<dbReference type="PANTHER" id="PTHR45569:SF1">
    <property type="entry name" value="SENSOR PROTEIN KDPD"/>
    <property type="match status" value="1"/>
</dbReference>
<comment type="catalytic activity">
    <reaction evidence="1">
        <text>ATP + protein L-histidine = ADP + protein N-phospho-L-histidine.</text>
        <dbReference type="EC" id="2.7.13.3"/>
    </reaction>
</comment>
<keyword evidence="10 13" id="KW-1133">Transmembrane helix</keyword>
<gene>
    <name evidence="15" type="ORF">EHQ10_17655</name>
    <name evidence="16" type="ORF">EHQ43_16220</name>
</gene>
<dbReference type="InterPro" id="IPR004358">
    <property type="entry name" value="Sig_transdc_His_kin-like_C"/>
</dbReference>
<evidence type="ECO:0000313" key="15">
    <source>
        <dbReference type="EMBL" id="TGK47142.1"/>
    </source>
</evidence>
<dbReference type="Proteomes" id="UP000297617">
    <property type="component" value="Unassembled WGS sequence"/>
</dbReference>
<dbReference type="InterPro" id="IPR003661">
    <property type="entry name" value="HisK_dim/P_dom"/>
</dbReference>
<reference evidence="15" key="1">
    <citation type="submission" date="2018-10" db="EMBL/GenBank/DDBJ databases">
        <authorList>
            <person name="Vincent A.T."/>
            <person name="Schiettekatte O."/>
            <person name="Bourhy P."/>
            <person name="Veyrier F.J."/>
            <person name="Picardeau M."/>
        </authorList>
    </citation>
    <scope>NUCLEOTIDE SEQUENCE</scope>
    <source>
        <strain evidence="15">201800295</strain>
    </source>
</reference>
<dbReference type="Gene3D" id="1.10.287.130">
    <property type="match status" value="1"/>
</dbReference>
<dbReference type="CDD" id="cd00075">
    <property type="entry name" value="HATPase"/>
    <property type="match status" value="1"/>
</dbReference>
<keyword evidence="7" id="KW-0547">Nucleotide-binding</keyword>
<dbReference type="PRINTS" id="PR00344">
    <property type="entry name" value="BCTRLSENSOR"/>
</dbReference>
<keyword evidence="8 16" id="KW-0418">Kinase</keyword>
<keyword evidence="6 13" id="KW-0812">Transmembrane</keyword>
<evidence type="ECO:0000256" key="7">
    <source>
        <dbReference type="ARBA" id="ARBA00022741"/>
    </source>
</evidence>
<dbReference type="EMBL" id="RQFD01000016">
    <property type="protein sequence ID" value="TGK47142.1"/>
    <property type="molecule type" value="Genomic_DNA"/>
</dbReference>
<feature type="domain" description="Histidine kinase" evidence="14">
    <location>
        <begin position="645"/>
        <end position="859"/>
    </location>
</feature>
<dbReference type="SUPFAM" id="SSF55874">
    <property type="entry name" value="ATPase domain of HSP90 chaperone/DNA topoisomerase II/histidine kinase"/>
    <property type="match status" value="1"/>
</dbReference>
<dbReference type="GO" id="GO:0005524">
    <property type="term" value="F:ATP binding"/>
    <property type="evidence" value="ECO:0007669"/>
    <property type="project" value="UniProtKB-KW"/>
</dbReference>
<protein>
    <recommendedName>
        <fullName evidence="3">histidine kinase</fullName>
        <ecNumber evidence="3">2.7.13.3</ecNumber>
    </recommendedName>
</protein>
<evidence type="ECO:0000256" key="1">
    <source>
        <dbReference type="ARBA" id="ARBA00000085"/>
    </source>
</evidence>
<evidence type="ECO:0000259" key="14">
    <source>
        <dbReference type="PROSITE" id="PS50109"/>
    </source>
</evidence>
<dbReference type="Gene3D" id="3.40.50.300">
    <property type="entry name" value="P-loop containing nucleotide triphosphate hydrolases"/>
    <property type="match status" value="1"/>
</dbReference>
<keyword evidence="4" id="KW-0597">Phosphoprotein</keyword>
<evidence type="ECO:0000256" key="11">
    <source>
        <dbReference type="ARBA" id="ARBA00023012"/>
    </source>
</evidence>
<dbReference type="OrthoDB" id="9806130at2"/>
<dbReference type="SMART" id="SM00388">
    <property type="entry name" value="HisKA"/>
    <property type="match status" value="1"/>
</dbReference>
<evidence type="ECO:0000256" key="13">
    <source>
        <dbReference type="SAM" id="Phobius"/>
    </source>
</evidence>
<evidence type="ECO:0000256" key="12">
    <source>
        <dbReference type="ARBA" id="ARBA00023136"/>
    </source>
</evidence>
<evidence type="ECO:0000313" key="17">
    <source>
        <dbReference type="Proteomes" id="UP000297617"/>
    </source>
</evidence>
<proteinExistence type="predicted"/>
<dbReference type="SUPFAM" id="SSF47384">
    <property type="entry name" value="Homodimeric domain of signal transducing histidine kinase"/>
    <property type="match status" value="1"/>
</dbReference>
<reference evidence="17 18" key="2">
    <citation type="journal article" date="2019" name="PLoS Negl. Trop. Dis.">
        <title>Revisiting the worldwide diversity of Leptospira species in the environment.</title>
        <authorList>
            <person name="Vincent A.T."/>
            <person name="Schiettekatte O."/>
            <person name="Bourhy P."/>
            <person name="Veyrier F.J."/>
            <person name="Picardeau M."/>
        </authorList>
    </citation>
    <scope>NUCLEOTIDE SEQUENCE [LARGE SCALE GENOMIC DNA]</scope>
    <source>
        <strain evidence="16 18">201800273</strain>
        <strain evidence="17">201800295</strain>
    </source>
</reference>
<evidence type="ECO:0000256" key="9">
    <source>
        <dbReference type="ARBA" id="ARBA00022840"/>
    </source>
</evidence>
<evidence type="ECO:0000256" key="2">
    <source>
        <dbReference type="ARBA" id="ARBA00004141"/>
    </source>
</evidence>
<dbReference type="InterPro" id="IPR025201">
    <property type="entry name" value="KdpD_TM"/>
</dbReference>
<dbReference type="SMART" id="SM00387">
    <property type="entry name" value="HATPase_c"/>
    <property type="match status" value="1"/>
</dbReference>
<comment type="caution">
    <text evidence="16">The sequence shown here is derived from an EMBL/GenBank/DDBJ whole genome shotgun (WGS) entry which is preliminary data.</text>
</comment>
<accession>A0A7I0HNT4</accession>
<dbReference type="Pfam" id="PF13493">
    <property type="entry name" value="DUF4118"/>
    <property type="match status" value="1"/>
</dbReference>
<dbReference type="InterPro" id="IPR036890">
    <property type="entry name" value="HATPase_C_sf"/>
</dbReference>
<dbReference type="FunFam" id="3.40.50.300:FF:000483">
    <property type="entry name" value="Sensor histidine kinase KdpD"/>
    <property type="match status" value="1"/>
</dbReference>
<evidence type="ECO:0000256" key="10">
    <source>
        <dbReference type="ARBA" id="ARBA00022989"/>
    </source>
</evidence>
<dbReference type="Gene3D" id="3.30.565.10">
    <property type="entry name" value="Histidine kinase-like ATPase, C-terminal domain"/>
    <property type="match status" value="1"/>
</dbReference>
<dbReference type="GO" id="GO:0000155">
    <property type="term" value="F:phosphorelay sensor kinase activity"/>
    <property type="evidence" value="ECO:0007669"/>
    <property type="project" value="InterPro"/>
</dbReference>
<dbReference type="Pfam" id="PF02702">
    <property type="entry name" value="KdpD"/>
    <property type="match status" value="1"/>
</dbReference>
<dbReference type="InterPro" id="IPR014729">
    <property type="entry name" value="Rossmann-like_a/b/a_fold"/>
</dbReference>
<dbReference type="Proteomes" id="UP000297641">
    <property type="component" value="Unassembled WGS sequence"/>
</dbReference>
<evidence type="ECO:0000256" key="8">
    <source>
        <dbReference type="ARBA" id="ARBA00022777"/>
    </source>
</evidence>
<dbReference type="Gene3D" id="1.20.120.620">
    <property type="entry name" value="Backbone structure of the membrane domain of e. Coli histidine kinase receptor kdpd"/>
    <property type="match status" value="1"/>
</dbReference>
<comment type="subcellular location">
    <subcellularLocation>
        <location evidence="2">Membrane</location>
        <topology evidence="2">Multi-pass membrane protein</topology>
    </subcellularLocation>
</comment>
<dbReference type="EMBL" id="RQFT01000012">
    <property type="protein sequence ID" value="TGL03320.1"/>
    <property type="molecule type" value="Genomic_DNA"/>
</dbReference>
<evidence type="ECO:0000313" key="18">
    <source>
        <dbReference type="Proteomes" id="UP000297641"/>
    </source>
</evidence>
<sequence>MNEGRRPEDFLSLANQSEPRKFGSLKIYFGMSPGVGKTYAMLTEAHHLIEEGEDVKIGIVETHGRSETKNLLDGLSSFPLKKIEYRGKVWEEMDVESILKEKPNYVLVDELAHTNIPGSLNNKRYQDVFLLLDAGINVLSTVNVQHLESQVDSVEKILQSPVKETIPDKILERADELVLIDIIPDELLKRLSDGRVYVPEKINAAKENFFRKENLTYLRELSLSYTAKYVEKKMPQGRERIMVAISASPHSKTLLRTAKRLSLERNSDFYAFFSESEEVNDTESALAIRSHIRLAKELGAEVIHSFESDPVFGILSAVHEKRIHRLVMGGSKKRFFHSLFQKNITEKILNYLRDVELIIIPYQENRKFNFDFYKRLIPSSSFRQYAAIFVLTSFVTLINLLLLNFISYWTISILYLFYVALLGMFFSRGPVLLAAILSASFWNFLFIPPLYTFYISKLEDALMFVIFMLIALINGGLTARLKKNETKLRSREEKLSILYELAQNLSKTSSSKEIVQTGDTYFKRIFPFPVKLHLYQSGEFLPMIVDSKDLAVATWTVKNGKPAGRFTETLSLSNATFYPLVSPGGITGVINVVSLYEPTLEQEIMLNTVASQVALALDRDVLSEDSKKNYLLKESEKLYNLVFNSLSHELKTPLTAIRGSASALLDPEIESNPIARRALLEEIQENSLVLNLLLGNLLDISRIESGYLSLKKEKVYPSEIIQDAISYLGRTKSNHTIEVKLGDFDFPIEMDRILFSHAIFNLLYNACLYTQEGSTIWISLENSDNESLRWIVEDNGTGLPFDSSRIFQKFYRGESSGKIGTGLGLAITKSIVDLHGGHIEALNRKEGGARFVIDIPCKFQ</sequence>